<name>A0A445BQY7_ARAHY</name>
<evidence type="ECO:0000256" key="1">
    <source>
        <dbReference type="SAM" id="MobiDB-lite"/>
    </source>
</evidence>
<feature type="region of interest" description="Disordered" evidence="1">
    <location>
        <begin position="1"/>
        <end position="61"/>
    </location>
</feature>
<sequence>MCESKTDLEDDSITDFGDEDDSNGSEDPYTDEGDSGPTDSEYQGCDGGGCDVGASTEDQGS</sequence>
<keyword evidence="3" id="KW-1185">Reference proteome</keyword>
<organism evidence="2 3">
    <name type="scientific">Arachis hypogaea</name>
    <name type="common">Peanut</name>
    <dbReference type="NCBI Taxonomy" id="3818"/>
    <lineage>
        <taxon>Eukaryota</taxon>
        <taxon>Viridiplantae</taxon>
        <taxon>Streptophyta</taxon>
        <taxon>Embryophyta</taxon>
        <taxon>Tracheophyta</taxon>
        <taxon>Spermatophyta</taxon>
        <taxon>Magnoliopsida</taxon>
        <taxon>eudicotyledons</taxon>
        <taxon>Gunneridae</taxon>
        <taxon>Pentapetalae</taxon>
        <taxon>rosids</taxon>
        <taxon>fabids</taxon>
        <taxon>Fabales</taxon>
        <taxon>Fabaceae</taxon>
        <taxon>Papilionoideae</taxon>
        <taxon>50 kb inversion clade</taxon>
        <taxon>dalbergioids sensu lato</taxon>
        <taxon>Dalbergieae</taxon>
        <taxon>Pterocarpus clade</taxon>
        <taxon>Arachis</taxon>
    </lineage>
</organism>
<dbReference type="EMBL" id="SDMP01000008">
    <property type="protein sequence ID" value="RYR41110.1"/>
    <property type="molecule type" value="Genomic_DNA"/>
</dbReference>
<accession>A0A445BQY7</accession>
<evidence type="ECO:0000313" key="3">
    <source>
        <dbReference type="Proteomes" id="UP000289738"/>
    </source>
</evidence>
<gene>
    <name evidence="2" type="ORF">Ahy_A08g037505</name>
</gene>
<proteinExistence type="predicted"/>
<reference evidence="2 3" key="1">
    <citation type="submission" date="2019-01" db="EMBL/GenBank/DDBJ databases">
        <title>Sequencing of cultivated peanut Arachis hypogaea provides insights into genome evolution and oil improvement.</title>
        <authorList>
            <person name="Chen X."/>
        </authorList>
    </citation>
    <scope>NUCLEOTIDE SEQUENCE [LARGE SCALE GENOMIC DNA]</scope>
    <source>
        <strain evidence="3">cv. Fuhuasheng</strain>
        <tissue evidence="2">Leaves</tissue>
    </source>
</reference>
<dbReference type="AlphaFoldDB" id="A0A445BQY7"/>
<evidence type="ECO:0000313" key="2">
    <source>
        <dbReference type="EMBL" id="RYR41110.1"/>
    </source>
</evidence>
<protein>
    <submittedName>
        <fullName evidence="2">Uncharacterized protein</fullName>
    </submittedName>
</protein>
<feature type="compositionally biased region" description="Acidic residues" evidence="1">
    <location>
        <begin position="8"/>
        <end position="34"/>
    </location>
</feature>
<comment type="caution">
    <text evidence="2">The sequence shown here is derived from an EMBL/GenBank/DDBJ whole genome shotgun (WGS) entry which is preliminary data.</text>
</comment>
<dbReference type="Proteomes" id="UP000289738">
    <property type="component" value="Chromosome A08"/>
</dbReference>